<reference evidence="2" key="1">
    <citation type="submission" date="2022-08" db="EMBL/GenBank/DDBJ databases">
        <authorList>
            <consortium name="DOE Joint Genome Institute"/>
            <person name="Min B."/>
            <person name="Riley R."/>
            <person name="Sierra-Patev S."/>
            <person name="Naranjo-Ortiz M."/>
            <person name="Looney B."/>
            <person name="Konkel Z."/>
            <person name="Slot J.C."/>
            <person name="Sakamoto Y."/>
            <person name="Steenwyk J.L."/>
            <person name="Rokas A."/>
            <person name="Carro J."/>
            <person name="Camarero S."/>
            <person name="Ferreira P."/>
            <person name="Molpeceres G."/>
            <person name="Ruiz-Duenas F.J."/>
            <person name="Serrano A."/>
            <person name="Henrissat B."/>
            <person name="Drula E."/>
            <person name="Hughes K.W."/>
            <person name="Mata J.L."/>
            <person name="Ishikawa N.K."/>
            <person name="Vargas-Isla R."/>
            <person name="Ushijima S."/>
            <person name="Smith C.A."/>
            <person name="Ahrendt S."/>
            <person name="Andreopoulos W."/>
            <person name="He G."/>
            <person name="Labutti K."/>
            <person name="Lipzen A."/>
            <person name="Ng V."/>
            <person name="Sandor L."/>
            <person name="Barry K."/>
            <person name="Martinez A.T."/>
            <person name="Xiao Y."/>
            <person name="Gibbons J.G."/>
            <person name="Terashima K."/>
            <person name="Hibbett D.S."/>
            <person name="Grigoriev I.V."/>
        </authorList>
    </citation>
    <scope>NUCLEOTIDE SEQUENCE</scope>
    <source>
        <strain evidence="2">TFB9207</strain>
    </source>
</reference>
<accession>A0AA38PF96</accession>
<evidence type="ECO:0000313" key="2">
    <source>
        <dbReference type="EMBL" id="KAJ3841819.1"/>
    </source>
</evidence>
<dbReference type="Proteomes" id="UP001163846">
    <property type="component" value="Unassembled WGS sequence"/>
</dbReference>
<feature type="region of interest" description="Disordered" evidence="1">
    <location>
        <begin position="38"/>
        <end position="79"/>
    </location>
</feature>
<protein>
    <submittedName>
        <fullName evidence="2">Uncharacterized protein</fullName>
    </submittedName>
</protein>
<evidence type="ECO:0000256" key="1">
    <source>
        <dbReference type="SAM" id="MobiDB-lite"/>
    </source>
</evidence>
<gene>
    <name evidence="2" type="ORF">F5878DRAFT_658200</name>
</gene>
<feature type="compositionally biased region" description="Basic and acidic residues" evidence="1">
    <location>
        <begin position="212"/>
        <end position="223"/>
    </location>
</feature>
<feature type="compositionally biased region" description="Low complexity" evidence="1">
    <location>
        <begin position="298"/>
        <end position="316"/>
    </location>
</feature>
<sequence>MVALFVFQARFLAFLTVFISMVLNVMVVAAPVDRASSQHTPALPVQAQQEEITSRTNHSTRTFAGFSSSAQRRQEGSPARIKGAIMNKFEVWDICVSQKHRYHAVKKNPTDPTWTVEERPEPKTKPIGTLKDKEKLFDSELIPGIYGTDQYKALDNLMKLLEGEPILGRKLPATLGFVPITRDEDKKTEWEYWYTSMMDYIEAEKMRAKKAKEEAEKKAKEDAENLGQGKNKRKRPNSNQAPADLPMQATKKVQINKPGASSSQGSSHDLRGAATETSEPNHNPSGVPNAGASDHNTSPNQGPMPQSNSNSNSNSPATQIKNAMSISNLLSRSTEAG</sequence>
<organism evidence="2 3">
    <name type="scientific">Lentinula raphanica</name>
    <dbReference type="NCBI Taxonomy" id="153919"/>
    <lineage>
        <taxon>Eukaryota</taxon>
        <taxon>Fungi</taxon>
        <taxon>Dikarya</taxon>
        <taxon>Basidiomycota</taxon>
        <taxon>Agaricomycotina</taxon>
        <taxon>Agaricomycetes</taxon>
        <taxon>Agaricomycetidae</taxon>
        <taxon>Agaricales</taxon>
        <taxon>Marasmiineae</taxon>
        <taxon>Omphalotaceae</taxon>
        <taxon>Lentinula</taxon>
    </lineage>
</organism>
<feature type="compositionally biased region" description="Polar residues" evidence="1">
    <location>
        <begin position="38"/>
        <end position="71"/>
    </location>
</feature>
<evidence type="ECO:0000313" key="3">
    <source>
        <dbReference type="Proteomes" id="UP001163846"/>
    </source>
</evidence>
<keyword evidence="3" id="KW-1185">Reference proteome</keyword>
<proteinExistence type="predicted"/>
<dbReference type="AlphaFoldDB" id="A0AA38PF96"/>
<feature type="compositionally biased region" description="Polar residues" evidence="1">
    <location>
        <begin position="317"/>
        <end position="337"/>
    </location>
</feature>
<feature type="compositionally biased region" description="Polar residues" evidence="1">
    <location>
        <begin position="275"/>
        <end position="286"/>
    </location>
</feature>
<name>A0AA38PF96_9AGAR</name>
<comment type="caution">
    <text evidence="2">The sequence shown here is derived from an EMBL/GenBank/DDBJ whole genome shotgun (WGS) entry which is preliminary data.</text>
</comment>
<dbReference type="EMBL" id="MU806027">
    <property type="protein sequence ID" value="KAJ3841819.1"/>
    <property type="molecule type" value="Genomic_DNA"/>
</dbReference>
<feature type="region of interest" description="Disordered" evidence="1">
    <location>
        <begin position="212"/>
        <end position="337"/>
    </location>
</feature>